<evidence type="ECO:0000313" key="2">
    <source>
        <dbReference type="Proteomes" id="UP000193450"/>
    </source>
</evidence>
<organism evidence="1 2">
    <name type="scientific">Oceanicoccus sagamiensis</name>
    <dbReference type="NCBI Taxonomy" id="716816"/>
    <lineage>
        <taxon>Bacteria</taxon>
        <taxon>Pseudomonadati</taxon>
        <taxon>Pseudomonadota</taxon>
        <taxon>Gammaproteobacteria</taxon>
        <taxon>Cellvibrionales</taxon>
        <taxon>Spongiibacteraceae</taxon>
        <taxon>Oceanicoccus</taxon>
    </lineage>
</organism>
<dbReference type="EMBL" id="CP019343">
    <property type="protein sequence ID" value="ARN75799.1"/>
    <property type="molecule type" value="Genomic_DNA"/>
</dbReference>
<dbReference type="Proteomes" id="UP000193450">
    <property type="component" value="Chromosome"/>
</dbReference>
<dbReference type="InterPro" id="IPR021254">
    <property type="entry name" value="DUF2806"/>
</dbReference>
<keyword evidence="2" id="KW-1185">Reference proteome</keyword>
<proteinExistence type="predicted"/>
<sequence>MNQAYIVIDNNEVKHIDKALMALKSDFKTRLTQMMTQADISQAPRQLAHHTQWLDKLWQCLFDGDAGGLMSPGQIRREHRDREHVRQIEMAAILQAEQELNGIHTGKKRLDDNGNLVDTPSVDLVATHKIIENSAIEQGLDIGLDSPAAMIRSVVKELSVRDLERSLNLRKIAILCESEILLSEPQPVSHQPVNAEWMTRWRESAENVFNPELQVLWARALILEVAQPGSFNLGVMAALLQLSVDDLEVVKIASKYAFPDFIFCGPGAYLSTDFHQGMFEIMEDLGLLSSAATTVSLASHSNEQFRLLLPCQNKALQIEHSLANKSLSLSVTKLTRIGKQMMKLCHSNADLAYLFDLGRTIKAQGYSVAIGDWRLEGSKHQFEVRLAL</sequence>
<gene>
    <name evidence="1" type="ORF">BST96_17810</name>
</gene>
<dbReference type="AlphaFoldDB" id="A0A1X9NK18"/>
<reference evidence="1 2" key="1">
    <citation type="submission" date="2016-11" db="EMBL/GenBank/DDBJ databases">
        <title>Trade-off between light-utilization and light-protection in marine flavobacteria.</title>
        <authorList>
            <person name="Kumagai Y."/>
        </authorList>
    </citation>
    <scope>NUCLEOTIDE SEQUENCE [LARGE SCALE GENOMIC DNA]</scope>
    <source>
        <strain evidence="1 2">NBRC 107125</strain>
    </source>
</reference>
<evidence type="ECO:0000313" key="1">
    <source>
        <dbReference type="EMBL" id="ARN75799.1"/>
    </source>
</evidence>
<name>A0A1X9NK18_9GAMM</name>
<dbReference type="Pfam" id="PF10987">
    <property type="entry name" value="DUF2806"/>
    <property type="match status" value="1"/>
</dbReference>
<protein>
    <submittedName>
        <fullName evidence="1">Uncharacterized protein</fullName>
    </submittedName>
</protein>
<accession>A0A1X9NK18</accession>
<dbReference type="KEGG" id="osg:BST96_17810"/>